<name>W4KBT7_HETIT</name>
<dbReference type="InParanoid" id="W4KBT7"/>
<dbReference type="EMBL" id="KI925457">
    <property type="protein sequence ID" value="ETW82541.1"/>
    <property type="molecule type" value="Genomic_DNA"/>
</dbReference>
<keyword evidence="2" id="KW-1185">Reference proteome</keyword>
<dbReference type="Proteomes" id="UP000030671">
    <property type="component" value="Unassembled WGS sequence"/>
</dbReference>
<protein>
    <submittedName>
        <fullName evidence="1">Uncharacterized protein</fullName>
    </submittedName>
</protein>
<dbReference type="RefSeq" id="XP_009544896.1">
    <property type="nucleotide sequence ID" value="XM_009546601.1"/>
</dbReference>
<reference evidence="1 2" key="1">
    <citation type="journal article" date="2012" name="New Phytol.">
        <title>Insight into trade-off between wood decay and parasitism from the genome of a fungal forest pathogen.</title>
        <authorList>
            <person name="Olson A."/>
            <person name="Aerts A."/>
            <person name="Asiegbu F."/>
            <person name="Belbahri L."/>
            <person name="Bouzid O."/>
            <person name="Broberg A."/>
            <person name="Canback B."/>
            <person name="Coutinho P.M."/>
            <person name="Cullen D."/>
            <person name="Dalman K."/>
            <person name="Deflorio G."/>
            <person name="van Diepen L.T."/>
            <person name="Dunand C."/>
            <person name="Duplessis S."/>
            <person name="Durling M."/>
            <person name="Gonthier P."/>
            <person name="Grimwood J."/>
            <person name="Fossdal C.G."/>
            <person name="Hansson D."/>
            <person name="Henrissat B."/>
            <person name="Hietala A."/>
            <person name="Himmelstrand K."/>
            <person name="Hoffmeister D."/>
            <person name="Hogberg N."/>
            <person name="James T.Y."/>
            <person name="Karlsson M."/>
            <person name="Kohler A."/>
            <person name="Kues U."/>
            <person name="Lee Y.H."/>
            <person name="Lin Y.C."/>
            <person name="Lind M."/>
            <person name="Lindquist E."/>
            <person name="Lombard V."/>
            <person name="Lucas S."/>
            <person name="Lunden K."/>
            <person name="Morin E."/>
            <person name="Murat C."/>
            <person name="Park J."/>
            <person name="Raffaello T."/>
            <person name="Rouze P."/>
            <person name="Salamov A."/>
            <person name="Schmutz J."/>
            <person name="Solheim H."/>
            <person name="Stahlberg J."/>
            <person name="Velez H."/>
            <person name="de Vries R.P."/>
            <person name="Wiebenga A."/>
            <person name="Woodward S."/>
            <person name="Yakovlev I."/>
            <person name="Garbelotto M."/>
            <person name="Martin F."/>
            <person name="Grigoriev I.V."/>
            <person name="Stenlid J."/>
        </authorList>
    </citation>
    <scope>NUCLEOTIDE SEQUENCE [LARGE SCALE GENOMIC DNA]</scope>
    <source>
        <strain evidence="1 2">TC 32-1</strain>
    </source>
</reference>
<dbReference type="AlphaFoldDB" id="W4KBT7"/>
<evidence type="ECO:0000313" key="2">
    <source>
        <dbReference type="Proteomes" id="UP000030671"/>
    </source>
</evidence>
<dbReference type="HOGENOM" id="CLU_2812677_0_0_1"/>
<dbReference type="KEGG" id="hir:HETIRDRAFT_316639"/>
<evidence type="ECO:0000313" key="1">
    <source>
        <dbReference type="EMBL" id="ETW82541.1"/>
    </source>
</evidence>
<gene>
    <name evidence="1" type="ORF">HETIRDRAFT_316639</name>
</gene>
<accession>W4KBT7</accession>
<organism evidence="1 2">
    <name type="scientific">Heterobasidion irregulare (strain TC 32-1)</name>
    <dbReference type="NCBI Taxonomy" id="747525"/>
    <lineage>
        <taxon>Eukaryota</taxon>
        <taxon>Fungi</taxon>
        <taxon>Dikarya</taxon>
        <taxon>Basidiomycota</taxon>
        <taxon>Agaricomycotina</taxon>
        <taxon>Agaricomycetes</taxon>
        <taxon>Russulales</taxon>
        <taxon>Bondarzewiaceae</taxon>
        <taxon>Heterobasidion</taxon>
        <taxon>Heterobasidion annosum species complex</taxon>
    </lineage>
</organism>
<dbReference type="GeneID" id="20670347"/>
<proteinExistence type="predicted"/>
<sequence>MRKLNCVAWNRLPIPDDSASIIRTIENAFHDDIGSGTAISKAVLRISPCPSLFLRSPTVTEPLPLST</sequence>